<dbReference type="GO" id="GO:0016787">
    <property type="term" value="F:hydrolase activity"/>
    <property type="evidence" value="ECO:0007669"/>
    <property type="project" value="UniProtKB-KW"/>
</dbReference>
<protein>
    <submittedName>
        <fullName evidence="1">HAD family hydrolase</fullName>
    </submittedName>
</protein>
<evidence type="ECO:0000313" key="2">
    <source>
        <dbReference type="Proteomes" id="UP000246351"/>
    </source>
</evidence>
<dbReference type="Proteomes" id="UP000246351">
    <property type="component" value="Unassembled WGS sequence"/>
</dbReference>
<organism evidence="1 2">
    <name type="scientific">Staphylococcus pseudintermedius</name>
    <dbReference type="NCBI Taxonomy" id="283734"/>
    <lineage>
        <taxon>Bacteria</taxon>
        <taxon>Bacillati</taxon>
        <taxon>Bacillota</taxon>
        <taxon>Bacilli</taxon>
        <taxon>Bacillales</taxon>
        <taxon>Staphylococcaceae</taxon>
        <taxon>Staphylococcus</taxon>
        <taxon>Staphylococcus intermedius group</taxon>
    </lineage>
</organism>
<proteinExistence type="predicted"/>
<evidence type="ECO:0000313" key="1">
    <source>
        <dbReference type="EMBL" id="PWZ93426.1"/>
    </source>
</evidence>
<dbReference type="EMBL" id="QEIV01002512">
    <property type="protein sequence ID" value="PWZ93426.1"/>
    <property type="molecule type" value="Genomic_DNA"/>
</dbReference>
<accession>A0A317Z346</accession>
<dbReference type="AlphaFoldDB" id="A0A317Z346"/>
<sequence length="55" mass="6301">NDILGALNVNMSAIWLTDSAKESQARDHFYICKDNIEVLLKKLLDNYYQGLTINN</sequence>
<name>A0A317Z346_STAPS</name>
<comment type="caution">
    <text evidence="1">The sequence shown here is derived from an EMBL/GenBank/DDBJ whole genome shotgun (WGS) entry which is preliminary data.</text>
</comment>
<keyword evidence="1" id="KW-0378">Hydrolase</keyword>
<reference evidence="1 2" key="1">
    <citation type="journal article" date="2018" name="Vet. Microbiol.">
        <title>Clonal diversity and geographic distribution of methicillin-resistant Staphylococcus pseudintermedius from Australian animals: Discovery of novel sequence types.</title>
        <authorList>
            <person name="Worthing K.A."/>
            <person name="Abraham S."/>
            <person name="Coombs G.W."/>
            <person name="Pang S."/>
            <person name="Saputra S."/>
            <person name="Jordan D."/>
            <person name="Trott D.J."/>
            <person name="Norris J.M."/>
        </authorList>
    </citation>
    <scope>NUCLEOTIDE SEQUENCE [LARGE SCALE GENOMIC DNA]</scope>
    <source>
        <strain evidence="1 2">ST71 3</strain>
    </source>
</reference>
<feature type="non-terminal residue" evidence="1">
    <location>
        <position position="1"/>
    </location>
</feature>
<gene>
    <name evidence="1" type="ORF">DD924_19890</name>
</gene>